<organism evidence="1 2">
    <name type="scientific">Colletotrichum kahawae</name>
    <name type="common">Coffee berry disease fungus</name>
    <dbReference type="NCBI Taxonomy" id="34407"/>
    <lineage>
        <taxon>Eukaryota</taxon>
        <taxon>Fungi</taxon>
        <taxon>Dikarya</taxon>
        <taxon>Ascomycota</taxon>
        <taxon>Pezizomycotina</taxon>
        <taxon>Sordariomycetes</taxon>
        <taxon>Hypocreomycetidae</taxon>
        <taxon>Glomerellales</taxon>
        <taxon>Glomerellaceae</taxon>
        <taxon>Colletotrichum</taxon>
        <taxon>Colletotrichum gloeosporioides species complex</taxon>
    </lineage>
</organism>
<evidence type="ECO:0000313" key="1">
    <source>
        <dbReference type="EMBL" id="KAK2771802.1"/>
    </source>
</evidence>
<reference evidence="1" key="1">
    <citation type="submission" date="2023-02" db="EMBL/GenBank/DDBJ databases">
        <title>Colletotrichum kahawae CIFC_Que2 genome sequencing and assembly.</title>
        <authorList>
            <person name="Baroncelli R."/>
        </authorList>
    </citation>
    <scope>NUCLEOTIDE SEQUENCE</scope>
    <source>
        <strain evidence="1">CIFC_Que2</strain>
    </source>
</reference>
<accession>A0AAD9YL22</accession>
<protein>
    <submittedName>
        <fullName evidence="1">Uncharacterized protein</fullName>
    </submittedName>
</protein>
<gene>
    <name evidence="1" type="ORF">CKAH01_14225</name>
</gene>
<dbReference type="AlphaFoldDB" id="A0AAD9YL22"/>
<comment type="caution">
    <text evidence="1">The sequence shown here is derived from an EMBL/GenBank/DDBJ whole genome shotgun (WGS) entry which is preliminary data.</text>
</comment>
<dbReference type="Proteomes" id="UP001281614">
    <property type="component" value="Unassembled WGS sequence"/>
</dbReference>
<keyword evidence="2" id="KW-1185">Reference proteome</keyword>
<evidence type="ECO:0000313" key="2">
    <source>
        <dbReference type="Proteomes" id="UP001281614"/>
    </source>
</evidence>
<dbReference type="EMBL" id="VYYT01000076">
    <property type="protein sequence ID" value="KAK2771802.1"/>
    <property type="molecule type" value="Genomic_DNA"/>
</dbReference>
<sequence length="180" mass="20166">MDETWTGRGKNEQCTLAAPAAPAAWLDVAAGSACCGLRAAVLTTPQQSTYTHDRPWRECYGAVLSKSLVDGWAPVLTGNLAAWRCCQGIRQARQARRRMRQHGRADCTDGKDTKRWDPRARRRCVCMDIADTNKPEGWWQTGRASEAMDESLKHWKPGDGTDTNNPKEECPKTYAICRRI</sequence>
<proteinExistence type="predicted"/>
<name>A0AAD9YL22_COLKA</name>